<evidence type="ECO:0000256" key="1">
    <source>
        <dbReference type="SAM" id="MobiDB-lite"/>
    </source>
</evidence>
<comment type="caution">
    <text evidence="2">The sequence shown here is derived from an EMBL/GenBank/DDBJ whole genome shotgun (WGS) entry which is preliminary data.</text>
</comment>
<sequence length="559" mass="61048">MSALPSSSSSASSSHTSKLKKRKWTREQLLKSLEILGPLSAPLPPDLPPSPPSSRSNSPAPPPPKRKHDLAPEVDSTKRQRISHHPDVLSQHPHHYLHPQPPSSALHRSSNQPTHFNLRSEPSEDGEVKEDLGLIPSRTAAPSILQSFVPVRRPRRGKISQLDFDAIHQKYHHAGRLLKFSGDARFWSTYPSSHKEYRPLSHPPPPNSQYHKFGAIIARLELVDALVCFAYSLWVKDYSKKACFHETWVTIEAFLGWCKNKWTTEDTFGEREKALLGLIWMIEGFIRARKFYYAAKLVVDPELDRTWAKMKSEMAALSREAERAEMNGTAGAAGQLSLGSQVTPQMLPSPASIAPANSANSTPITNSAGGTPNTNSSSATLVASQSSNPPRSTQSPQAALPPHLVAHVPNSSDGRAPSANMIAAAAKATASFGPTLTFTLKEQSNGIVSAGYCMEHAQKYLTLPVLARHYPTTFARMVGTSLSAHEEHEPDIEDEEGELFWPGQCVTGDGLGWVCLMGKAMVKEIGRDFGYIGLVGVVPKPEPHSGASPADSLRQSVHR</sequence>
<proteinExistence type="predicted"/>
<accession>A0A8I3ACC1</accession>
<feature type="region of interest" description="Disordered" evidence="1">
    <location>
        <begin position="344"/>
        <end position="398"/>
    </location>
</feature>
<protein>
    <submittedName>
        <fullName evidence="2">Uncharacterized protein</fullName>
    </submittedName>
</protein>
<dbReference type="OrthoDB" id="3238644at2759"/>
<feature type="compositionally biased region" description="Polar residues" evidence="1">
    <location>
        <begin position="106"/>
        <end position="117"/>
    </location>
</feature>
<reference evidence="2" key="1">
    <citation type="submission" date="2021-03" db="EMBL/GenBank/DDBJ databases">
        <title>Evolutionary innovations through gain and loss of genes in the ectomycorrhizal Boletales.</title>
        <authorList>
            <person name="Wu G."/>
            <person name="Miyauchi S."/>
            <person name="Morin E."/>
            <person name="Yang Z.-L."/>
            <person name="Xu J."/>
            <person name="Martin F.M."/>
        </authorList>
    </citation>
    <scope>NUCLEOTIDE SEQUENCE</scope>
    <source>
        <strain evidence="2">BR01</strain>
    </source>
</reference>
<dbReference type="EMBL" id="JAGFBS010000007">
    <property type="protein sequence ID" value="KAG6378258.1"/>
    <property type="molecule type" value="Genomic_DNA"/>
</dbReference>
<evidence type="ECO:0000313" key="3">
    <source>
        <dbReference type="Proteomes" id="UP000683000"/>
    </source>
</evidence>
<feature type="compositionally biased region" description="Low complexity" evidence="1">
    <location>
        <begin position="376"/>
        <end position="387"/>
    </location>
</feature>
<feature type="compositionally biased region" description="Low complexity" evidence="1">
    <location>
        <begin position="348"/>
        <end position="363"/>
    </location>
</feature>
<dbReference type="AlphaFoldDB" id="A0A8I3ACC1"/>
<feature type="compositionally biased region" description="Basic and acidic residues" evidence="1">
    <location>
        <begin position="69"/>
        <end position="78"/>
    </location>
</feature>
<name>A0A8I3ACC1_9AGAM</name>
<evidence type="ECO:0000313" key="2">
    <source>
        <dbReference type="EMBL" id="KAG6378258.1"/>
    </source>
</evidence>
<feature type="compositionally biased region" description="Low complexity" evidence="1">
    <location>
        <begin position="1"/>
        <end position="16"/>
    </location>
</feature>
<dbReference type="Proteomes" id="UP000683000">
    <property type="component" value="Unassembled WGS sequence"/>
</dbReference>
<feature type="compositionally biased region" description="Polar residues" evidence="1">
    <location>
        <begin position="388"/>
        <end position="397"/>
    </location>
</feature>
<feature type="compositionally biased region" description="Polar residues" evidence="1">
    <location>
        <begin position="364"/>
        <end position="375"/>
    </location>
</feature>
<feature type="region of interest" description="Disordered" evidence="1">
    <location>
        <begin position="1"/>
        <end position="128"/>
    </location>
</feature>
<gene>
    <name evidence="2" type="ORF">JVT61DRAFT_13966</name>
</gene>
<keyword evidence="3" id="KW-1185">Reference proteome</keyword>
<feature type="compositionally biased region" description="Pro residues" evidence="1">
    <location>
        <begin position="41"/>
        <end position="52"/>
    </location>
</feature>
<organism evidence="2 3">
    <name type="scientific">Boletus reticuloceps</name>
    <dbReference type="NCBI Taxonomy" id="495285"/>
    <lineage>
        <taxon>Eukaryota</taxon>
        <taxon>Fungi</taxon>
        <taxon>Dikarya</taxon>
        <taxon>Basidiomycota</taxon>
        <taxon>Agaricomycotina</taxon>
        <taxon>Agaricomycetes</taxon>
        <taxon>Agaricomycetidae</taxon>
        <taxon>Boletales</taxon>
        <taxon>Boletineae</taxon>
        <taxon>Boletaceae</taxon>
        <taxon>Boletoideae</taxon>
        <taxon>Boletus</taxon>
    </lineage>
</organism>